<organism evidence="1 2">
    <name type="scientific">Micromonospora azadirachtae</name>
    <dbReference type="NCBI Taxonomy" id="1970735"/>
    <lineage>
        <taxon>Bacteria</taxon>
        <taxon>Bacillati</taxon>
        <taxon>Actinomycetota</taxon>
        <taxon>Actinomycetes</taxon>
        <taxon>Micromonosporales</taxon>
        <taxon>Micromonosporaceae</taxon>
        <taxon>Micromonospora</taxon>
    </lineage>
</organism>
<sequence>LADGVGVTRTSASAEAVAVQPGVGGLVLAGRTDQAAGSGFYLVTDAGLKYPVGSSAVATQLGFPPATARPVPRQLLEMLPTGPLLDSAVGGG</sequence>
<keyword evidence="2" id="KW-1185">Reference proteome</keyword>
<comment type="caution">
    <text evidence="1">The sequence shown here is derived from an EMBL/GenBank/DDBJ whole genome shotgun (WGS) entry which is preliminary data.</text>
</comment>
<dbReference type="Pfam" id="PF05108">
    <property type="entry name" value="T7SS_ESX1_EccB"/>
    <property type="match status" value="1"/>
</dbReference>
<gene>
    <name evidence="1" type="ORF">ACFQZ8_09095</name>
</gene>
<name>A0ABW2ZZU0_9ACTN</name>
<reference evidence="2" key="1">
    <citation type="journal article" date="2019" name="Int. J. Syst. Evol. Microbiol.">
        <title>The Global Catalogue of Microorganisms (GCM) 10K type strain sequencing project: providing services to taxonomists for standard genome sequencing and annotation.</title>
        <authorList>
            <consortium name="The Broad Institute Genomics Platform"/>
            <consortium name="The Broad Institute Genome Sequencing Center for Infectious Disease"/>
            <person name="Wu L."/>
            <person name="Ma J."/>
        </authorList>
    </citation>
    <scope>NUCLEOTIDE SEQUENCE [LARGE SCALE GENOMIC DNA]</scope>
    <source>
        <strain evidence="2">JCM 32148</strain>
    </source>
</reference>
<feature type="non-terminal residue" evidence="1">
    <location>
        <position position="1"/>
    </location>
</feature>
<dbReference type="InterPro" id="IPR007795">
    <property type="entry name" value="T7SS_EccB"/>
</dbReference>
<evidence type="ECO:0000313" key="1">
    <source>
        <dbReference type="EMBL" id="MFD0784070.1"/>
    </source>
</evidence>
<evidence type="ECO:0000313" key="2">
    <source>
        <dbReference type="Proteomes" id="UP001597053"/>
    </source>
</evidence>
<accession>A0ABW2ZZU0</accession>
<dbReference type="EMBL" id="JBHTHM010000304">
    <property type="protein sequence ID" value="MFD0784070.1"/>
    <property type="molecule type" value="Genomic_DNA"/>
</dbReference>
<protein>
    <submittedName>
        <fullName evidence="1">Type VII secretion protein EccB</fullName>
    </submittedName>
</protein>
<dbReference type="Proteomes" id="UP001597053">
    <property type="component" value="Unassembled WGS sequence"/>
</dbReference>
<proteinExistence type="predicted"/>